<evidence type="ECO:0000313" key="2">
    <source>
        <dbReference type="Proteomes" id="UP001163321"/>
    </source>
</evidence>
<sequence length="318" mass="36196">MTFLANHDEAFMAVLNFVDAFPANDELPEIIEVGNVLADNEKIELDEMDMAAFVTHYNNLEDRIESHVDSASNNVNAKKKLPLNAREYDNFDHGVEIAYMREKAEELEKMLQSLRQQSTGLNEGIMRVEETVPSLWKDIALRERNERDLTELENMRLKCTVISRIKAAKKLKSTLLKQIQKEIAECSVSIQRRVDMVCPSGEALDIGSDASDFQDLLKYLDDAYSQLNAVLATNGLAWKEPTQQGVQMRKGVHGMYFEVFSNKILPFGLDVKAKATWNYFKGLKKHRGTLYAKEARVQRNSAKFKGAVVMNCFSWTES</sequence>
<proteinExistence type="predicted"/>
<gene>
    <name evidence="1" type="ORF">PsorP6_004524</name>
</gene>
<comment type="caution">
    <text evidence="1">The sequence shown here is derived from an EMBL/GenBank/DDBJ whole genome shotgun (WGS) entry which is preliminary data.</text>
</comment>
<dbReference type="Proteomes" id="UP001163321">
    <property type="component" value="Chromosome 8"/>
</dbReference>
<accession>A0ACC0VND3</accession>
<reference evidence="1 2" key="1">
    <citation type="journal article" date="2022" name="bioRxiv">
        <title>The genome of the oomycete Peronosclerospora sorghi, a cosmopolitan pathogen of maize and sorghum, is inflated with dispersed pseudogenes.</title>
        <authorList>
            <person name="Fletcher K."/>
            <person name="Martin F."/>
            <person name="Isakeit T."/>
            <person name="Cavanaugh K."/>
            <person name="Magill C."/>
            <person name="Michelmore R."/>
        </authorList>
    </citation>
    <scope>NUCLEOTIDE SEQUENCE [LARGE SCALE GENOMIC DNA]</scope>
    <source>
        <strain evidence="1">P6</strain>
    </source>
</reference>
<evidence type="ECO:0000313" key="1">
    <source>
        <dbReference type="EMBL" id="KAI9907707.1"/>
    </source>
</evidence>
<name>A0ACC0VND3_9STRA</name>
<protein>
    <submittedName>
        <fullName evidence="1">Uncharacterized protein</fullName>
    </submittedName>
</protein>
<organism evidence="1 2">
    <name type="scientific">Peronosclerospora sorghi</name>
    <dbReference type="NCBI Taxonomy" id="230839"/>
    <lineage>
        <taxon>Eukaryota</taxon>
        <taxon>Sar</taxon>
        <taxon>Stramenopiles</taxon>
        <taxon>Oomycota</taxon>
        <taxon>Peronosporomycetes</taxon>
        <taxon>Peronosporales</taxon>
        <taxon>Peronosporaceae</taxon>
        <taxon>Peronosclerospora</taxon>
    </lineage>
</organism>
<keyword evidence="2" id="KW-1185">Reference proteome</keyword>
<dbReference type="EMBL" id="CM047587">
    <property type="protein sequence ID" value="KAI9907707.1"/>
    <property type="molecule type" value="Genomic_DNA"/>
</dbReference>